<dbReference type="InterPro" id="IPR015931">
    <property type="entry name" value="Acnase/IPM_dHydase_lsu_aba_1/3"/>
</dbReference>
<evidence type="ECO:0000313" key="8">
    <source>
        <dbReference type="EMBL" id="APW65971.1"/>
    </source>
</evidence>
<dbReference type="InterPro" id="IPR006249">
    <property type="entry name" value="Aconitase/IRP2"/>
</dbReference>
<keyword evidence="9" id="KW-1185">Reference proteome</keyword>
<evidence type="ECO:0000256" key="3">
    <source>
        <dbReference type="ARBA" id="ARBA00022723"/>
    </source>
</evidence>
<feature type="domain" description="Aconitase A/isopropylmalate dehydratase small subunit swivel" evidence="7">
    <location>
        <begin position="629"/>
        <end position="755"/>
    </location>
</feature>
<keyword evidence="4" id="KW-0408">Iron</keyword>
<evidence type="ECO:0000256" key="2">
    <source>
        <dbReference type="ARBA" id="ARBA00007185"/>
    </source>
</evidence>
<sequence>MNKFVNSFEFNSNSYNYCDLKKIFEASPKLRNLPYTLKILLEQNIRNTDENKIDDVLNVFANRSSLSQIKFISNRIVLNELNSVPLLVDFDSINDYFNIKNISSKLIQPKVMIDVIVDNLDEDIDKNEKKNKERYTFLKYVANKYKNISIIPPNINNSQINLEYLSTMISLSSINNKVFLFPEVLCGTDEHSTIINSLGVLGLNVGRLQLQSTIFDSYVTFDFPNVIGIEIKGSLSQGLSFKDVIQNLKTILINKNINGKIVEFYGDGLKNISIEDRVLFSNLVIECKGLSGYFPIDDNTISYIEKTRGVDASLIKMYYEKQDLYQGFSNIKYDESINLDLSTLKPITILLKTIEEEIFIKDLSAKLKTFKKGKFVQDNQIVLSLIDMSTEKSISLLIQACLIAKKASDFGIFINKDISKFIVFDSLVQKQYLEKLDLLKYLEKLNFKIIDKDEITISESIALDIEKFNLNVVCVSNSKRIKDNKLSNLIKLNWMMSPALVIAYSLKGNTNFEITKESLVQDIYLSDIWPSMHEVNEYIEKLDFSIYKELYTDVFTGDEKWKDIKTSESLNYDYEKNATYVNKIDSFNIKNKESINISNAKILALLDDNINTEDLSPLGNISSYSPCALYLKSLGLRPDEFNTYENRHANAYVMIRSILSNLKLKNRIVYPKVGGYTKDFISGEIMTMYDFSLKMKENQTPLVVIAGNRFGLGKINDWSVKGLKLLGVKIVIAKSFSNRYKNDLVKVGILPLEFIEDDIDSLKLEGNELLSIDTNRIKANDKIDIKIVKNDEVRVITFQSKLENSLEVEYYKKGGAVEYLLKDNLK</sequence>
<reference evidence="8 9" key="1">
    <citation type="submission" date="2017-01" db="EMBL/GenBank/DDBJ databases">
        <title>Genome sequencing of Arcobacter sp. LPB0137.</title>
        <authorList>
            <person name="Lee G.-W."/>
            <person name="Yi H."/>
        </authorList>
    </citation>
    <scope>NUCLEOTIDE SEQUENCE [LARGE SCALE GENOMIC DNA]</scope>
    <source>
        <strain evidence="8 9">LPB0137</strain>
    </source>
</reference>
<dbReference type="Pfam" id="PF00694">
    <property type="entry name" value="Aconitase_C"/>
    <property type="match status" value="1"/>
</dbReference>
<comment type="cofactor">
    <cofactor evidence="1">
        <name>[4Fe-4S] cluster</name>
        <dbReference type="ChEBI" id="CHEBI:49883"/>
    </cofactor>
</comment>
<dbReference type="InterPro" id="IPR015928">
    <property type="entry name" value="Aconitase/3IPM_dehydase_swvl"/>
</dbReference>
<evidence type="ECO:0000256" key="5">
    <source>
        <dbReference type="ARBA" id="ARBA00023014"/>
    </source>
</evidence>
<dbReference type="GO" id="GO:0046872">
    <property type="term" value="F:metal ion binding"/>
    <property type="evidence" value="ECO:0007669"/>
    <property type="project" value="UniProtKB-KW"/>
</dbReference>
<evidence type="ECO:0000259" key="7">
    <source>
        <dbReference type="Pfam" id="PF00694"/>
    </source>
</evidence>
<dbReference type="SUPFAM" id="SSF53732">
    <property type="entry name" value="Aconitase iron-sulfur domain"/>
    <property type="match status" value="1"/>
</dbReference>
<protein>
    <submittedName>
        <fullName evidence="8">Uncharacterized protein</fullName>
    </submittedName>
</protein>
<dbReference type="GO" id="GO:0051536">
    <property type="term" value="F:iron-sulfur cluster binding"/>
    <property type="evidence" value="ECO:0007669"/>
    <property type="project" value="UniProtKB-KW"/>
</dbReference>
<dbReference type="SUPFAM" id="SSF52016">
    <property type="entry name" value="LeuD/IlvD-like"/>
    <property type="match status" value="1"/>
</dbReference>
<keyword evidence="3" id="KW-0479">Metal-binding</keyword>
<dbReference type="InterPro" id="IPR000573">
    <property type="entry name" value="AconitaseA/IPMdHydase_ssu_swvl"/>
</dbReference>
<dbReference type="Gene3D" id="3.20.19.10">
    <property type="entry name" value="Aconitase, domain 4"/>
    <property type="match status" value="1"/>
</dbReference>
<keyword evidence="5" id="KW-0411">Iron-sulfur</keyword>
<dbReference type="InterPro" id="IPR036008">
    <property type="entry name" value="Aconitase_4Fe-4S_dom"/>
</dbReference>
<dbReference type="InterPro" id="IPR001030">
    <property type="entry name" value="Acoase/IPM_deHydtase_lsu_aba"/>
</dbReference>
<dbReference type="KEGG" id="alp:LPB137_08925"/>
<accession>A0A1P8KN39</accession>
<dbReference type="AlphaFoldDB" id="A0A1P8KN39"/>
<comment type="similarity">
    <text evidence="2">Belongs to the aconitase/IPM isomerase family.</text>
</comment>
<dbReference type="STRING" id="1850254.LPB137_08925"/>
<gene>
    <name evidence="8" type="ORF">LPB137_08925</name>
</gene>
<feature type="domain" description="Aconitase/3-isopropylmalate dehydratase large subunit alpha/beta/alpha" evidence="6">
    <location>
        <begin position="66"/>
        <end position="508"/>
    </location>
</feature>
<dbReference type="OrthoDB" id="9764318at2"/>
<dbReference type="PRINTS" id="PR00415">
    <property type="entry name" value="ACONITASE"/>
</dbReference>
<dbReference type="Gene3D" id="6.10.190.10">
    <property type="match status" value="1"/>
</dbReference>
<evidence type="ECO:0000256" key="1">
    <source>
        <dbReference type="ARBA" id="ARBA00001966"/>
    </source>
</evidence>
<dbReference type="EMBL" id="CP019070">
    <property type="protein sequence ID" value="APW65971.1"/>
    <property type="molecule type" value="Genomic_DNA"/>
</dbReference>
<dbReference type="Gene3D" id="3.30.499.10">
    <property type="entry name" value="Aconitase, domain 3"/>
    <property type="match status" value="2"/>
</dbReference>
<name>A0A1P8KN39_9BACT</name>
<dbReference type="RefSeq" id="WP_076087201.1">
    <property type="nucleotide sequence ID" value="NZ_CP019070.1"/>
</dbReference>
<dbReference type="Pfam" id="PF00330">
    <property type="entry name" value="Aconitase"/>
    <property type="match status" value="1"/>
</dbReference>
<proteinExistence type="inferred from homology"/>
<evidence type="ECO:0000259" key="6">
    <source>
        <dbReference type="Pfam" id="PF00330"/>
    </source>
</evidence>
<dbReference type="PANTHER" id="PTHR11670">
    <property type="entry name" value="ACONITASE/IRON-RESPONSIVE ELEMENT FAMILY MEMBER"/>
    <property type="match status" value="1"/>
</dbReference>
<organism evidence="8 9">
    <name type="scientific">Poseidonibacter parvus</name>
    <dbReference type="NCBI Taxonomy" id="1850254"/>
    <lineage>
        <taxon>Bacteria</taxon>
        <taxon>Pseudomonadati</taxon>
        <taxon>Campylobacterota</taxon>
        <taxon>Epsilonproteobacteria</taxon>
        <taxon>Campylobacterales</taxon>
        <taxon>Arcobacteraceae</taxon>
        <taxon>Poseidonibacter</taxon>
    </lineage>
</organism>
<evidence type="ECO:0000313" key="9">
    <source>
        <dbReference type="Proteomes" id="UP000186074"/>
    </source>
</evidence>
<evidence type="ECO:0000256" key="4">
    <source>
        <dbReference type="ARBA" id="ARBA00023004"/>
    </source>
</evidence>
<dbReference type="Proteomes" id="UP000186074">
    <property type="component" value="Chromosome"/>
</dbReference>